<dbReference type="Proteomes" id="UP001054889">
    <property type="component" value="Unassembled WGS sequence"/>
</dbReference>
<evidence type="ECO:0000313" key="1">
    <source>
        <dbReference type="EMBL" id="GJN03960.1"/>
    </source>
</evidence>
<reference evidence="1" key="1">
    <citation type="journal article" date="2018" name="DNA Res.">
        <title>Multiple hybrid de novo genome assembly of finger millet, an orphan allotetraploid crop.</title>
        <authorList>
            <person name="Hatakeyama M."/>
            <person name="Aluri S."/>
            <person name="Balachadran M.T."/>
            <person name="Sivarajan S.R."/>
            <person name="Patrignani A."/>
            <person name="Gruter S."/>
            <person name="Poveda L."/>
            <person name="Shimizu-Inatsugi R."/>
            <person name="Baeten J."/>
            <person name="Francoijs K.J."/>
            <person name="Nataraja K.N."/>
            <person name="Reddy Y.A.N."/>
            <person name="Phadnis S."/>
            <person name="Ravikumar R.L."/>
            <person name="Schlapbach R."/>
            <person name="Sreeman S.M."/>
            <person name="Shimizu K.K."/>
        </authorList>
    </citation>
    <scope>NUCLEOTIDE SEQUENCE</scope>
</reference>
<name>A0AAV5D145_ELECO</name>
<accession>A0AAV5D145</accession>
<dbReference type="EMBL" id="BQKI01000010">
    <property type="protein sequence ID" value="GJN03960.1"/>
    <property type="molecule type" value="Genomic_DNA"/>
</dbReference>
<organism evidence="1 2">
    <name type="scientific">Eleusine coracana subsp. coracana</name>
    <dbReference type="NCBI Taxonomy" id="191504"/>
    <lineage>
        <taxon>Eukaryota</taxon>
        <taxon>Viridiplantae</taxon>
        <taxon>Streptophyta</taxon>
        <taxon>Embryophyta</taxon>
        <taxon>Tracheophyta</taxon>
        <taxon>Spermatophyta</taxon>
        <taxon>Magnoliopsida</taxon>
        <taxon>Liliopsida</taxon>
        <taxon>Poales</taxon>
        <taxon>Poaceae</taxon>
        <taxon>PACMAD clade</taxon>
        <taxon>Chloridoideae</taxon>
        <taxon>Cynodonteae</taxon>
        <taxon>Eleusininae</taxon>
        <taxon>Eleusine</taxon>
    </lineage>
</organism>
<protein>
    <submittedName>
        <fullName evidence="1">Uncharacterized protein</fullName>
    </submittedName>
</protein>
<comment type="caution">
    <text evidence="1">The sequence shown here is derived from an EMBL/GenBank/DDBJ whole genome shotgun (WGS) entry which is preliminary data.</text>
</comment>
<dbReference type="AlphaFoldDB" id="A0AAV5D145"/>
<proteinExistence type="predicted"/>
<keyword evidence="2" id="KW-1185">Reference proteome</keyword>
<gene>
    <name evidence="1" type="primary">ga21463</name>
    <name evidence="1" type="ORF">PR202_ga21463</name>
</gene>
<sequence>MAARFLFQKFPSRMSGSKRLLRSCESASASAGAQVTHAASESSIRTLTDLSNGAAVHPWTAVSNNGGIRACAFVDSVGGEKRAFSSDVCTRNRISRKAKMATWAAEWDAKSAAWQAQQATWRAEIEA</sequence>
<evidence type="ECO:0000313" key="2">
    <source>
        <dbReference type="Proteomes" id="UP001054889"/>
    </source>
</evidence>
<reference evidence="1" key="2">
    <citation type="submission" date="2021-12" db="EMBL/GenBank/DDBJ databases">
        <title>Resequencing data analysis of finger millet.</title>
        <authorList>
            <person name="Hatakeyama M."/>
            <person name="Aluri S."/>
            <person name="Balachadran M.T."/>
            <person name="Sivarajan S.R."/>
            <person name="Poveda L."/>
            <person name="Shimizu-Inatsugi R."/>
            <person name="Schlapbach R."/>
            <person name="Sreeman S.M."/>
            <person name="Shimizu K.K."/>
        </authorList>
    </citation>
    <scope>NUCLEOTIDE SEQUENCE</scope>
</reference>